<dbReference type="Pfam" id="PF13649">
    <property type="entry name" value="Methyltransf_25"/>
    <property type="match status" value="1"/>
</dbReference>
<dbReference type="GO" id="GO:0032259">
    <property type="term" value="P:methylation"/>
    <property type="evidence" value="ECO:0007669"/>
    <property type="project" value="UniProtKB-KW"/>
</dbReference>
<evidence type="ECO:0000259" key="4">
    <source>
        <dbReference type="Pfam" id="PF13649"/>
    </source>
</evidence>
<dbReference type="PANTHER" id="PTHR43464">
    <property type="entry name" value="METHYLTRANSFERASE"/>
    <property type="match status" value="1"/>
</dbReference>
<dbReference type="EMBL" id="BARU01036287">
    <property type="protein sequence ID" value="GAH89035.1"/>
    <property type="molecule type" value="Genomic_DNA"/>
</dbReference>
<dbReference type="PANTHER" id="PTHR43464:SF19">
    <property type="entry name" value="UBIQUINONE BIOSYNTHESIS O-METHYLTRANSFERASE, MITOCHONDRIAL"/>
    <property type="match status" value="1"/>
</dbReference>
<feature type="non-terminal residue" evidence="5">
    <location>
        <position position="252"/>
    </location>
</feature>
<accession>X1K5X6</accession>
<evidence type="ECO:0000256" key="2">
    <source>
        <dbReference type="ARBA" id="ARBA00022679"/>
    </source>
</evidence>
<gene>
    <name evidence="5" type="ORF">S03H2_56691</name>
</gene>
<dbReference type="SUPFAM" id="SSF110849">
    <property type="entry name" value="ParB/Sulfiredoxin"/>
    <property type="match status" value="1"/>
</dbReference>
<dbReference type="InterPro" id="IPR041698">
    <property type="entry name" value="Methyltransf_25"/>
</dbReference>
<protein>
    <recommendedName>
        <fullName evidence="4">Methyltransferase domain-containing protein</fullName>
    </recommendedName>
</protein>
<feature type="non-terminal residue" evidence="5">
    <location>
        <position position="1"/>
    </location>
</feature>
<comment type="caution">
    <text evidence="5">The sequence shown here is derived from an EMBL/GenBank/DDBJ whole genome shotgun (WGS) entry which is preliminary data.</text>
</comment>
<keyword evidence="3" id="KW-0949">S-adenosyl-L-methionine</keyword>
<organism evidence="5">
    <name type="scientific">marine sediment metagenome</name>
    <dbReference type="NCBI Taxonomy" id="412755"/>
    <lineage>
        <taxon>unclassified sequences</taxon>
        <taxon>metagenomes</taxon>
        <taxon>ecological metagenomes</taxon>
    </lineage>
</organism>
<dbReference type="CDD" id="cd02440">
    <property type="entry name" value="AdoMet_MTases"/>
    <property type="match status" value="1"/>
</dbReference>
<keyword evidence="2" id="KW-0808">Transferase</keyword>
<dbReference type="InterPro" id="IPR029063">
    <property type="entry name" value="SAM-dependent_MTases_sf"/>
</dbReference>
<dbReference type="GO" id="GO:0008168">
    <property type="term" value="F:methyltransferase activity"/>
    <property type="evidence" value="ECO:0007669"/>
    <property type="project" value="UniProtKB-KW"/>
</dbReference>
<evidence type="ECO:0000256" key="1">
    <source>
        <dbReference type="ARBA" id="ARBA00022603"/>
    </source>
</evidence>
<name>X1K5X6_9ZZZZ</name>
<evidence type="ECO:0000313" key="5">
    <source>
        <dbReference type="EMBL" id="GAH89035.1"/>
    </source>
</evidence>
<sequence length="252" mass="28439">ALYEDIKTNGYNGSPILVWFDEDGFIHLYDGYHRLSIMKYLGIEAKVVCKTEWTGIGGVVGKDFPLVEELMQVPPEGNWLYQPVDDDRVKGWGLARGHTPERLDHIAQNLVGKTVLDIGCSEGYFSRELAKRGYKVTAIDNNKGLLASARYLSTISSIDVDYHLVDDWKEFVDQNGHFDNILFLSVLHNDMKVIGVEEGLKKLETLRGKAGRLFLEGPYYEWGESTGKHGFTGKPLFDFSAKESVVKMEEVL</sequence>
<reference evidence="5" key="1">
    <citation type="journal article" date="2014" name="Front. Microbiol.">
        <title>High frequency of phylogenetically diverse reductive dehalogenase-homologous genes in deep subseafloor sedimentary metagenomes.</title>
        <authorList>
            <person name="Kawai M."/>
            <person name="Futagami T."/>
            <person name="Toyoda A."/>
            <person name="Takaki Y."/>
            <person name="Nishi S."/>
            <person name="Hori S."/>
            <person name="Arai W."/>
            <person name="Tsubouchi T."/>
            <person name="Morono Y."/>
            <person name="Uchiyama I."/>
            <person name="Ito T."/>
            <person name="Fujiyama A."/>
            <person name="Inagaki F."/>
            <person name="Takami H."/>
        </authorList>
    </citation>
    <scope>NUCLEOTIDE SEQUENCE</scope>
    <source>
        <strain evidence="5">Expedition CK06-06</strain>
    </source>
</reference>
<feature type="domain" description="Methyltransferase" evidence="4">
    <location>
        <begin position="115"/>
        <end position="189"/>
    </location>
</feature>
<dbReference type="InterPro" id="IPR036086">
    <property type="entry name" value="ParB/Sulfiredoxin_sf"/>
</dbReference>
<proteinExistence type="predicted"/>
<dbReference type="SUPFAM" id="SSF53335">
    <property type="entry name" value="S-adenosyl-L-methionine-dependent methyltransferases"/>
    <property type="match status" value="1"/>
</dbReference>
<dbReference type="Gene3D" id="3.40.50.150">
    <property type="entry name" value="Vaccinia Virus protein VP39"/>
    <property type="match status" value="1"/>
</dbReference>
<evidence type="ECO:0000256" key="3">
    <source>
        <dbReference type="ARBA" id="ARBA00022691"/>
    </source>
</evidence>
<dbReference type="AlphaFoldDB" id="X1K5X6"/>
<keyword evidence="1" id="KW-0489">Methyltransferase</keyword>